<feature type="transmembrane region" description="Helical" evidence="1">
    <location>
        <begin position="70"/>
        <end position="88"/>
    </location>
</feature>
<comment type="caution">
    <text evidence="2">The sequence shown here is derived from an EMBL/GenBank/DDBJ whole genome shotgun (WGS) entry which is preliminary data.</text>
</comment>
<name>A0AAE3KBS8_9GAMM</name>
<dbReference type="PANTHER" id="PTHR39594">
    <property type="entry name" value="PROTEIN YCHQ"/>
    <property type="match status" value="1"/>
</dbReference>
<protein>
    <submittedName>
        <fullName evidence="2">Membrane protein SirB2</fullName>
    </submittedName>
</protein>
<keyword evidence="3" id="KW-1185">Reference proteome</keyword>
<organism evidence="2 3">
    <name type="scientific">Natronocella acetinitrilica</name>
    <dbReference type="NCBI Taxonomy" id="414046"/>
    <lineage>
        <taxon>Bacteria</taxon>
        <taxon>Pseudomonadati</taxon>
        <taxon>Pseudomonadota</taxon>
        <taxon>Gammaproteobacteria</taxon>
        <taxon>Chromatiales</taxon>
        <taxon>Ectothiorhodospiraceae</taxon>
        <taxon>Natronocella</taxon>
    </lineage>
</organism>
<dbReference type="RefSeq" id="WP_253477626.1">
    <property type="nucleotide sequence ID" value="NZ_JALJXV010000004.1"/>
</dbReference>
<keyword evidence="1" id="KW-0812">Transmembrane</keyword>
<gene>
    <name evidence="2" type="ORF">J2T57_002099</name>
</gene>
<accession>A0AAE3KBS8</accession>
<dbReference type="InterPro" id="IPR007360">
    <property type="entry name" value="SirB"/>
</dbReference>
<feature type="transmembrane region" description="Helical" evidence="1">
    <location>
        <begin position="12"/>
        <end position="30"/>
    </location>
</feature>
<dbReference type="EMBL" id="JALJXV010000004">
    <property type="protein sequence ID" value="MCP1674961.1"/>
    <property type="molecule type" value="Genomic_DNA"/>
</dbReference>
<dbReference type="PIRSF" id="PIRSF005610">
    <property type="entry name" value="SirB"/>
    <property type="match status" value="1"/>
</dbReference>
<dbReference type="GO" id="GO:0005886">
    <property type="term" value="C:plasma membrane"/>
    <property type="evidence" value="ECO:0007669"/>
    <property type="project" value="TreeGrafter"/>
</dbReference>
<dbReference type="Pfam" id="PF04247">
    <property type="entry name" value="SirB"/>
    <property type="match status" value="1"/>
</dbReference>
<dbReference type="PANTHER" id="PTHR39594:SF1">
    <property type="entry name" value="PROTEIN YCHQ"/>
    <property type="match status" value="1"/>
</dbReference>
<proteinExistence type="predicted"/>
<evidence type="ECO:0000313" key="2">
    <source>
        <dbReference type="EMBL" id="MCP1674961.1"/>
    </source>
</evidence>
<feature type="transmembrane region" description="Helical" evidence="1">
    <location>
        <begin position="42"/>
        <end position="64"/>
    </location>
</feature>
<feature type="transmembrane region" description="Helical" evidence="1">
    <location>
        <begin position="100"/>
        <end position="119"/>
    </location>
</feature>
<evidence type="ECO:0000313" key="3">
    <source>
        <dbReference type="Proteomes" id="UP001205843"/>
    </source>
</evidence>
<keyword evidence="1" id="KW-0472">Membrane</keyword>
<evidence type="ECO:0000256" key="1">
    <source>
        <dbReference type="SAM" id="Phobius"/>
    </source>
</evidence>
<keyword evidence="1" id="KW-1133">Transmembrane helix</keyword>
<reference evidence="2" key="1">
    <citation type="submission" date="2022-03" db="EMBL/GenBank/DDBJ databases">
        <title>Genomic Encyclopedia of Type Strains, Phase III (KMG-III): the genomes of soil and plant-associated and newly described type strains.</title>
        <authorList>
            <person name="Whitman W."/>
        </authorList>
    </citation>
    <scope>NUCLEOTIDE SEQUENCE</scope>
    <source>
        <strain evidence="2">ANL 6-2</strain>
    </source>
</reference>
<sequence>MDYIVVKHLHSTMALLTISLFLLRGVWMIAWPGMLQRRWVRIVPHVIDTVLLASAITMLVMISLNPLTQGWLMVKILGLVAYIVLGTIALRRGRTKPARIAAFVGALLVFFYIYAVAFSKQPWPF</sequence>
<dbReference type="Proteomes" id="UP001205843">
    <property type="component" value="Unassembled WGS sequence"/>
</dbReference>
<dbReference type="AlphaFoldDB" id="A0AAE3KBS8"/>